<dbReference type="InterPro" id="IPR050329">
    <property type="entry name" value="GLI_C2H2-zinc-finger"/>
</dbReference>
<dbReference type="HOGENOM" id="CLU_990625_0_0_1"/>
<name>S7S0H7_GLOTA</name>
<feature type="domain" description="C2H2-type" evidence="7">
    <location>
        <begin position="189"/>
        <end position="216"/>
    </location>
</feature>
<dbReference type="AlphaFoldDB" id="S7S0H7"/>
<evidence type="ECO:0000313" key="9">
    <source>
        <dbReference type="Proteomes" id="UP000030669"/>
    </source>
</evidence>
<gene>
    <name evidence="8" type="ORF">GLOTRDRAFT_125538</name>
</gene>
<dbReference type="InterPro" id="IPR036236">
    <property type="entry name" value="Znf_C2H2_sf"/>
</dbReference>
<dbReference type="InterPro" id="IPR013087">
    <property type="entry name" value="Znf_C2H2_type"/>
</dbReference>
<feature type="compositionally biased region" description="Low complexity" evidence="6">
    <location>
        <begin position="62"/>
        <end position="77"/>
    </location>
</feature>
<dbReference type="eggNOG" id="KOG1721">
    <property type="taxonomic scope" value="Eukaryota"/>
</dbReference>
<organism evidence="8 9">
    <name type="scientific">Gloeophyllum trabeum (strain ATCC 11539 / FP-39264 / Madison 617)</name>
    <name type="common">Brown rot fungus</name>
    <dbReference type="NCBI Taxonomy" id="670483"/>
    <lineage>
        <taxon>Eukaryota</taxon>
        <taxon>Fungi</taxon>
        <taxon>Dikarya</taxon>
        <taxon>Basidiomycota</taxon>
        <taxon>Agaricomycotina</taxon>
        <taxon>Agaricomycetes</taxon>
        <taxon>Gloeophyllales</taxon>
        <taxon>Gloeophyllaceae</taxon>
        <taxon>Gloeophyllum</taxon>
    </lineage>
</organism>
<keyword evidence="1" id="KW-0479">Metal-binding</keyword>
<feature type="compositionally biased region" description="Low complexity" evidence="6">
    <location>
        <begin position="24"/>
        <end position="34"/>
    </location>
</feature>
<evidence type="ECO:0000256" key="5">
    <source>
        <dbReference type="PROSITE-ProRule" id="PRU00042"/>
    </source>
</evidence>
<dbReference type="GeneID" id="19301258"/>
<evidence type="ECO:0000256" key="3">
    <source>
        <dbReference type="ARBA" id="ARBA00022771"/>
    </source>
</evidence>
<evidence type="ECO:0000256" key="2">
    <source>
        <dbReference type="ARBA" id="ARBA00022737"/>
    </source>
</evidence>
<dbReference type="Proteomes" id="UP000030669">
    <property type="component" value="Unassembled WGS sequence"/>
</dbReference>
<dbReference type="FunFam" id="3.30.160.60:FF:002343">
    <property type="entry name" value="Zinc finger protein 33A"/>
    <property type="match status" value="1"/>
</dbReference>
<keyword evidence="9" id="KW-1185">Reference proteome</keyword>
<keyword evidence="2" id="KW-0677">Repeat</keyword>
<dbReference type="KEGG" id="gtr:GLOTRDRAFT_125538"/>
<feature type="compositionally biased region" description="Basic and acidic residues" evidence="6">
    <location>
        <begin position="51"/>
        <end position="61"/>
    </location>
</feature>
<evidence type="ECO:0000256" key="4">
    <source>
        <dbReference type="ARBA" id="ARBA00022833"/>
    </source>
</evidence>
<dbReference type="GO" id="GO:0045944">
    <property type="term" value="P:positive regulation of transcription by RNA polymerase II"/>
    <property type="evidence" value="ECO:0007669"/>
    <property type="project" value="UniProtKB-ARBA"/>
</dbReference>
<keyword evidence="4" id="KW-0862">Zinc</keyword>
<accession>S7S0H7</accession>
<dbReference type="PROSITE" id="PS50157">
    <property type="entry name" value="ZINC_FINGER_C2H2_2"/>
    <property type="match status" value="1"/>
</dbReference>
<evidence type="ECO:0000259" key="7">
    <source>
        <dbReference type="PROSITE" id="PS50157"/>
    </source>
</evidence>
<dbReference type="GO" id="GO:0008270">
    <property type="term" value="F:zinc ion binding"/>
    <property type="evidence" value="ECO:0007669"/>
    <property type="project" value="UniProtKB-KW"/>
</dbReference>
<evidence type="ECO:0000256" key="6">
    <source>
        <dbReference type="SAM" id="MobiDB-lite"/>
    </source>
</evidence>
<dbReference type="GO" id="GO:0005634">
    <property type="term" value="C:nucleus"/>
    <property type="evidence" value="ECO:0007669"/>
    <property type="project" value="UniProtKB-ARBA"/>
</dbReference>
<dbReference type="PANTHER" id="PTHR19818:SF139">
    <property type="entry name" value="PAIR-RULE PROTEIN ODD-PAIRED"/>
    <property type="match status" value="1"/>
</dbReference>
<evidence type="ECO:0000256" key="1">
    <source>
        <dbReference type="ARBA" id="ARBA00022723"/>
    </source>
</evidence>
<proteinExistence type="predicted"/>
<dbReference type="SUPFAM" id="SSF57667">
    <property type="entry name" value="beta-beta-alpha zinc fingers"/>
    <property type="match status" value="1"/>
</dbReference>
<dbReference type="Gene3D" id="3.30.160.60">
    <property type="entry name" value="Classic Zinc Finger"/>
    <property type="match status" value="1"/>
</dbReference>
<dbReference type="GO" id="GO:0000978">
    <property type="term" value="F:RNA polymerase II cis-regulatory region sequence-specific DNA binding"/>
    <property type="evidence" value="ECO:0007669"/>
    <property type="project" value="TreeGrafter"/>
</dbReference>
<sequence length="281" mass="32035">MAASSADEADRPPSEASRKRRYPPDVSSSDPVPVHEIVQPFHDLGLSARSLPDELPSRDPSRPMSAHSSSHSRFSSPGLDRHTDPYGSDSALEYPPSEVSYGHSPSRYAEEGPELLEELGASPRTTSSNEEVSEYDPNRWQEYARPEGQQFRCTWVTIQEGVEATCTYVSRKHLVKRHIQTTHMKIKKWKCNWCGKAFPQKGSLDNHIHTHTGAKPHACRFGCGETFNDPARRHRHMIEKHGYMPRRSTRKRKPEYEVNDLAQYESVHPWRLRDSPEQPAS</sequence>
<dbReference type="PROSITE" id="PS00028">
    <property type="entry name" value="ZINC_FINGER_C2H2_1"/>
    <property type="match status" value="2"/>
</dbReference>
<dbReference type="EMBL" id="KB469297">
    <property type="protein sequence ID" value="EPQ59229.1"/>
    <property type="molecule type" value="Genomic_DNA"/>
</dbReference>
<dbReference type="RefSeq" id="XP_007862277.1">
    <property type="nucleotide sequence ID" value="XM_007864086.1"/>
</dbReference>
<dbReference type="PANTHER" id="PTHR19818">
    <property type="entry name" value="ZINC FINGER PROTEIN ZIC AND GLI"/>
    <property type="match status" value="1"/>
</dbReference>
<feature type="region of interest" description="Disordered" evidence="6">
    <location>
        <begin position="1"/>
        <end position="111"/>
    </location>
</feature>
<dbReference type="OrthoDB" id="654211at2759"/>
<feature type="compositionally biased region" description="Basic and acidic residues" evidence="6">
    <location>
        <begin position="8"/>
        <end position="17"/>
    </location>
</feature>
<keyword evidence="3 5" id="KW-0863">Zinc-finger</keyword>
<reference evidence="8 9" key="1">
    <citation type="journal article" date="2012" name="Science">
        <title>The Paleozoic origin of enzymatic lignin decomposition reconstructed from 31 fungal genomes.</title>
        <authorList>
            <person name="Floudas D."/>
            <person name="Binder M."/>
            <person name="Riley R."/>
            <person name="Barry K."/>
            <person name="Blanchette R.A."/>
            <person name="Henrissat B."/>
            <person name="Martinez A.T."/>
            <person name="Otillar R."/>
            <person name="Spatafora J.W."/>
            <person name="Yadav J.S."/>
            <person name="Aerts A."/>
            <person name="Benoit I."/>
            <person name="Boyd A."/>
            <person name="Carlson A."/>
            <person name="Copeland A."/>
            <person name="Coutinho P.M."/>
            <person name="de Vries R.P."/>
            <person name="Ferreira P."/>
            <person name="Findley K."/>
            <person name="Foster B."/>
            <person name="Gaskell J."/>
            <person name="Glotzer D."/>
            <person name="Gorecki P."/>
            <person name="Heitman J."/>
            <person name="Hesse C."/>
            <person name="Hori C."/>
            <person name="Igarashi K."/>
            <person name="Jurgens J.A."/>
            <person name="Kallen N."/>
            <person name="Kersten P."/>
            <person name="Kohler A."/>
            <person name="Kuees U."/>
            <person name="Kumar T.K.A."/>
            <person name="Kuo A."/>
            <person name="LaButti K."/>
            <person name="Larrondo L.F."/>
            <person name="Lindquist E."/>
            <person name="Ling A."/>
            <person name="Lombard V."/>
            <person name="Lucas S."/>
            <person name="Lundell T."/>
            <person name="Martin R."/>
            <person name="McLaughlin D.J."/>
            <person name="Morgenstern I."/>
            <person name="Morin E."/>
            <person name="Murat C."/>
            <person name="Nagy L.G."/>
            <person name="Nolan M."/>
            <person name="Ohm R.A."/>
            <person name="Patyshakuliyeva A."/>
            <person name="Rokas A."/>
            <person name="Ruiz-Duenas F.J."/>
            <person name="Sabat G."/>
            <person name="Salamov A."/>
            <person name="Samejima M."/>
            <person name="Schmutz J."/>
            <person name="Slot J.C."/>
            <person name="St John F."/>
            <person name="Stenlid J."/>
            <person name="Sun H."/>
            <person name="Sun S."/>
            <person name="Syed K."/>
            <person name="Tsang A."/>
            <person name="Wiebenga A."/>
            <person name="Young D."/>
            <person name="Pisabarro A."/>
            <person name="Eastwood D.C."/>
            <person name="Martin F."/>
            <person name="Cullen D."/>
            <person name="Grigoriev I.V."/>
            <person name="Hibbett D.S."/>
        </authorList>
    </citation>
    <scope>NUCLEOTIDE SEQUENCE [LARGE SCALE GENOMIC DNA]</scope>
    <source>
        <strain evidence="8 9">ATCC 11539</strain>
    </source>
</reference>
<dbReference type="Pfam" id="PF00096">
    <property type="entry name" value="zf-C2H2"/>
    <property type="match status" value="1"/>
</dbReference>
<evidence type="ECO:0000313" key="8">
    <source>
        <dbReference type="EMBL" id="EPQ59229.1"/>
    </source>
</evidence>
<protein>
    <recommendedName>
        <fullName evidence="7">C2H2-type domain-containing protein</fullName>
    </recommendedName>
</protein>
<dbReference type="SMART" id="SM00355">
    <property type="entry name" value="ZnF_C2H2"/>
    <property type="match status" value="2"/>
</dbReference>
<dbReference type="GO" id="GO:0000981">
    <property type="term" value="F:DNA-binding transcription factor activity, RNA polymerase II-specific"/>
    <property type="evidence" value="ECO:0007669"/>
    <property type="project" value="TreeGrafter"/>
</dbReference>